<name>A0A537J5T2_9BACT</name>
<dbReference type="PANTHER" id="PTHR37850">
    <property type="entry name" value="STRU PROTEIN"/>
    <property type="match status" value="1"/>
</dbReference>
<evidence type="ECO:0000259" key="1">
    <source>
        <dbReference type="Pfam" id="PF03447"/>
    </source>
</evidence>
<dbReference type="GO" id="GO:0016491">
    <property type="term" value="F:oxidoreductase activity"/>
    <property type="evidence" value="ECO:0007669"/>
    <property type="project" value="InterPro"/>
</dbReference>
<proteinExistence type="predicted"/>
<evidence type="ECO:0000259" key="2">
    <source>
        <dbReference type="Pfam" id="PF21135"/>
    </source>
</evidence>
<gene>
    <name evidence="3" type="ORF">E6H03_11380</name>
</gene>
<dbReference type="Gene3D" id="3.40.50.720">
    <property type="entry name" value="NAD(P)-binding Rossmann-like Domain"/>
    <property type="match status" value="1"/>
</dbReference>
<keyword evidence="3" id="KW-0969">Cilium</keyword>
<keyword evidence="3" id="KW-0966">Cell projection</keyword>
<dbReference type="InterPro" id="IPR036291">
    <property type="entry name" value="NAD(P)-bd_dom_sf"/>
</dbReference>
<organism evidence="3 4">
    <name type="scientific">Candidatus Segetimicrobium genomatis</name>
    <dbReference type="NCBI Taxonomy" id="2569760"/>
    <lineage>
        <taxon>Bacteria</taxon>
        <taxon>Bacillati</taxon>
        <taxon>Candidatus Sysuimicrobiota</taxon>
        <taxon>Candidatus Sysuimicrobiia</taxon>
        <taxon>Candidatus Sysuimicrobiales</taxon>
        <taxon>Candidatus Segetimicrobiaceae</taxon>
        <taxon>Candidatus Segetimicrobium</taxon>
    </lineage>
</organism>
<dbReference type="Pfam" id="PF21135">
    <property type="entry name" value="DRL_cat"/>
    <property type="match status" value="1"/>
</dbReference>
<dbReference type="GO" id="GO:0050661">
    <property type="term" value="F:NADP binding"/>
    <property type="evidence" value="ECO:0007669"/>
    <property type="project" value="InterPro"/>
</dbReference>
<sequence>MVICQLAGIRGMRPAVVSDISGEQGLRAFAHAGYSSAAVVRTDSIEQVNEAIARGRPVFTEHPQVLLASDVDVVVEATGVPEAGAASALEGIRNGKHVVMVNVEADVLVGSVLRRAADRAGLVYSAAYGDQPALIHELVEWASGLGFEVVAAGKGTKYLPAFRKGTPDDIWDRYGADPQQRVGLNPRMYNSFTDGTKSAIEMAAVANMTGLRPDVRGMHFPPAGIEQLPEVLKPAEHGGILSRSGVVEVVSSLDRDGRPVPQDLRWGVYVVITSSRPFIRRCFADYGMPVDRTGTFAAMYRPFHLVGMELPVSIARAVLEQRPTGAPRPTPVAAVACAAKRPLAAGEMLDGEGGYTVYGVIDDAETARRERFLPMGLSRGARVARAIPEDGLVRLEDVSLDTSSLLFRLWQEQMQLSA</sequence>
<dbReference type="AlphaFoldDB" id="A0A537J5T2"/>
<dbReference type="PANTHER" id="PTHR37850:SF3">
    <property type="entry name" value="BLR7815 PROTEIN"/>
    <property type="match status" value="1"/>
</dbReference>
<evidence type="ECO:0000313" key="3">
    <source>
        <dbReference type="EMBL" id="TMI78833.1"/>
    </source>
</evidence>
<dbReference type="SUPFAM" id="SSF51735">
    <property type="entry name" value="NAD(P)-binding Rossmann-fold domains"/>
    <property type="match status" value="1"/>
</dbReference>
<comment type="caution">
    <text evidence="3">The sequence shown here is derived from an EMBL/GenBank/DDBJ whole genome shotgun (WGS) entry which is preliminary data.</text>
</comment>
<accession>A0A537J5T2</accession>
<feature type="domain" description="Aspartate/homoserine dehydrogenase NAD-binding" evidence="1">
    <location>
        <begin position="34"/>
        <end position="120"/>
    </location>
</feature>
<dbReference type="Pfam" id="PF03447">
    <property type="entry name" value="NAD_binding_3"/>
    <property type="match status" value="1"/>
</dbReference>
<dbReference type="InterPro" id="IPR048423">
    <property type="entry name" value="DRL_cat"/>
</dbReference>
<feature type="domain" description="Oxidoreductase DRL-like catalytic" evidence="2">
    <location>
        <begin position="129"/>
        <end position="310"/>
    </location>
</feature>
<dbReference type="InterPro" id="IPR005106">
    <property type="entry name" value="Asp/hSer_DH_NAD-bd"/>
</dbReference>
<dbReference type="CDD" id="cd11616">
    <property type="entry name" value="SAF_DH_OX_like"/>
    <property type="match status" value="1"/>
</dbReference>
<protein>
    <submittedName>
        <fullName evidence="3">Flagellar biosynthesis protein FlgA</fullName>
    </submittedName>
</protein>
<reference evidence="3 4" key="1">
    <citation type="journal article" date="2019" name="Nat. Microbiol.">
        <title>Mediterranean grassland soil C-N compound turnover is dependent on rainfall and depth, and is mediated by genomically divergent microorganisms.</title>
        <authorList>
            <person name="Diamond S."/>
            <person name="Andeer P.F."/>
            <person name="Li Z."/>
            <person name="Crits-Christoph A."/>
            <person name="Burstein D."/>
            <person name="Anantharaman K."/>
            <person name="Lane K.R."/>
            <person name="Thomas B.C."/>
            <person name="Pan C."/>
            <person name="Northen T.R."/>
            <person name="Banfield J.F."/>
        </authorList>
    </citation>
    <scope>NUCLEOTIDE SEQUENCE [LARGE SCALE GENOMIC DNA]</scope>
    <source>
        <strain evidence="3">NP_6</strain>
    </source>
</reference>
<dbReference type="Proteomes" id="UP000318093">
    <property type="component" value="Unassembled WGS sequence"/>
</dbReference>
<dbReference type="EMBL" id="VBAN01000383">
    <property type="protein sequence ID" value="TMI78833.1"/>
    <property type="molecule type" value="Genomic_DNA"/>
</dbReference>
<keyword evidence="3" id="KW-0282">Flagellum</keyword>
<evidence type="ECO:0000313" key="4">
    <source>
        <dbReference type="Proteomes" id="UP000318093"/>
    </source>
</evidence>